<dbReference type="InterPro" id="IPR036291">
    <property type="entry name" value="NAD(P)-bd_dom_sf"/>
</dbReference>
<name>A0A9Q3IFN5_9BASI</name>
<comment type="caution">
    <text evidence="3">The sequence shown here is derived from an EMBL/GenBank/DDBJ whole genome shotgun (WGS) entry which is preliminary data.</text>
</comment>
<evidence type="ECO:0000313" key="3">
    <source>
        <dbReference type="EMBL" id="MBW0541451.1"/>
    </source>
</evidence>
<dbReference type="AlphaFoldDB" id="A0A9Q3IFN5"/>
<dbReference type="SUPFAM" id="SSF51735">
    <property type="entry name" value="NAD(P)-binding Rossmann-fold domains"/>
    <property type="match status" value="1"/>
</dbReference>
<evidence type="ECO:0000256" key="1">
    <source>
        <dbReference type="ARBA" id="ARBA00023002"/>
    </source>
</evidence>
<dbReference type="PANTHER" id="PTHR43157:SF31">
    <property type="entry name" value="PHOSPHATIDYLINOSITOL-GLYCAN BIOSYNTHESIS CLASS F PROTEIN"/>
    <property type="match status" value="1"/>
</dbReference>
<keyword evidence="2" id="KW-0472">Membrane</keyword>
<keyword evidence="1" id="KW-0560">Oxidoreductase</keyword>
<dbReference type="Pfam" id="PF00106">
    <property type="entry name" value="adh_short"/>
    <property type="match status" value="1"/>
</dbReference>
<keyword evidence="2" id="KW-1133">Transmembrane helix</keyword>
<protein>
    <recommendedName>
        <fullName evidence="5">NAD(P)-binding protein</fullName>
    </recommendedName>
</protein>
<dbReference type="GO" id="GO:0016491">
    <property type="term" value="F:oxidoreductase activity"/>
    <property type="evidence" value="ECO:0007669"/>
    <property type="project" value="UniProtKB-KW"/>
</dbReference>
<organism evidence="3 4">
    <name type="scientific">Austropuccinia psidii MF-1</name>
    <dbReference type="NCBI Taxonomy" id="1389203"/>
    <lineage>
        <taxon>Eukaryota</taxon>
        <taxon>Fungi</taxon>
        <taxon>Dikarya</taxon>
        <taxon>Basidiomycota</taxon>
        <taxon>Pucciniomycotina</taxon>
        <taxon>Pucciniomycetes</taxon>
        <taxon>Pucciniales</taxon>
        <taxon>Sphaerophragmiaceae</taxon>
        <taxon>Austropuccinia</taxon>
    </lineage>
</organism>
<reference evidence="3" key="1">
    <citation type="submission" date="2021-03" db="EMBL/GenBank/DDBJ databases">
        <title>Draft genome sequence of rust myrtle Austropuccinia psidii MF-1, a brazilian biotype.</title>
        <authorList>
            <person name="Quecine M.C."/>
            <person name="Pachon D.M.R."/>
            <person name="Bonatelli M.L."/>
            <person name="Correr F.H."/>
            <person name="Franceschini L.M."/>
            <person name="Leite T.F."/>
            <person name="Margarido G.R.A."/>
            <person name="Almeida C.A."/>
            <person name="Ferrarezi J.A."/>
            <person name="Labate C.A."/>
        </authorList>
    </citation>
    <scope>NUCLEOTIDE SEQUENCE</scope>
    <source>
        <strain evidence="3">MF-1</strain>
    </source>
</reference>
<dbReference type="InterPro" id="IPR002347">
    <property type="entry name" value="SDR_fam"/>
</dbReference>
<proteinExistence type="predicted"/>
<keyword evidence="2" id="KW-0812">Transmembrane</keyword>
<dbReference type="OrthoDB" id="2499330at2759"/>
<feature type="transmembrane region" description="Helical" evidence="2">
    <location>
        <begin position="40"/>
        <end position="64"/>
    </location>
</feature>
<evidence type="ECO:0000256" key="2">
    <source>
        <dbReference type="SAM" id="Phobius"/>
    </source>
</evidence>
<sequence length="376" mass="41512">MWRSSYLISTTEFILSPRGEKLPEPIGPSSHFIPLKLRDLATFLTMLLVILDWVAGFLLANIPFLKVRWNVKQMPKLNGRVAVVTGGNTGLGLVTSLELARRGAKVYLACRSETRARKAIEQIQDEVPSAQVEFVYFDLTVLSSAKTAAQEISSKESRLDILINNAGLYLTPYKLSADGIELQACNGTGHFALTTHLLPLLKNADSTFSDSHVRIVNVASHAHMDARQPDFSSLDALNGATRTSAERYGYSKLTNILLTNELQRRLNGTNIYCLSVHPGVVDTDIFKHFFQSCPSFFVPFGKSVLKWLGSTPREGALTQLFAATSPDIETKKLRAAYLAPYGRVARKSTIAEDPDGSLGLQFWTLCESLVEVSEDK</sequence>
<accession>A0A9Q3IFN5</accession>
<dbReference type="Gene3D" id="3.40.50.720">
    <property type="entry name" value="NAD(P)-binding Rossmann-like Domain"/>
    <property type="match status" value="1"/>
</dbReference>
<dbReference type="EMBL" id="AVOT02046106">
    <property type="protein sequence ID" value="MBW0541451.1"/>
    <property type="molecule type" value="Genomic_DNA"/>
</dbReference>
<keyword evidence="4" id="KW-1185">Reference proteome</keyword>
<evidence type="ECO:0000313" key="4">
    <source>
        <dbReference type="Proteomes" id="UP000765509"/>
    </source>
</evidence>
<dbReference type="Proteomes" id="UP000765509">
    <property type="component" value="Unassembled WGS sequence"/>
</dbReference>
<dbReference type="PRINTS" id="PR00081">
    <property type="entry name" value="GDHRDH"/>
</dbReference>
<evidence type="ECO:0008006" key="5">
    <source>
        <dbReference type="Google" id="ProtNLM"/>
    </source>
</evidence>
<dbReference type="PANTHER" id="PTHR43157">
    <property type="entry name" value="PHOSPHATIDYLINOSITOL-GLYCAN BIOSYNTHESIS CLASS F PROTEIN-RELATED"/>
    <property type="match status" value="1"/>
</dbReference>
<gene>
    <name evidence="3" type="ORF">O181_081166</name>
</gene>